<proteinExistence type="predicted"/>
<dbReference type="InterPro" id="IPR014245">
    <property type="entry name" value="Spore_III_AF"/>
</dbReference>
<dbReference type="EMBL" id="JAUSWN010000011">
    <property type="protein sequence ID" value="MDQ0479806.1"/>
    <property type="molecule type" value="Genomic_DNA"/>
</dbReference>
<gene>
    <name evidence="2" type="ORF">QOZ93_001548</name>
</gene>
<dbReference type="Pfam" id="PF09581">
    <property type="entry name" value="Spore_III_AF"/>
    <property type="match status" value="1"/>
</dbReference>
<name>A0ABU0JRT1_HATLI</name>
<dbReference type="RefSeq" id="WP_111941854.1">
    <property type="nucleotide sequence ID" value="NZ_BAAACJ010000001.1"/>
</dbReference>
<keyword evidence="1" id="KW-0472">Membrane</keyword>
<dbReference type="NCBIfam" id="TIGR02896">
    <property type="entry name" value="spore_III_AF"/>
    <property type="match status" value="1"/>
</dbReference>
<feature type="transmembrane region" description="Helical" evidence="1">
    <location>
        <begin position="7"/>
        <end position="28"/>
    </location>
</feature>
<feature type="transmembrane region" description="Helical" evidence="1">
    <location>
        <begin position="34"/>
        <end position="52"/>
    </location>
</feature>
<evidence type="ECO:0000256" key="1">
    <source>
        <dbReference type="SAM" id="Phobius"/>
    </source>
</evidence>
<dbReference type="Proteomes" id="UP001224418">
    <property type="component" value="Unassembled WGS sequence"/>
</dbReference>
<protein>
    <submittedName>
        <fullName evidence="2">Stage III sporulation protein AF</fullName>
    </submittedName>
</protein>
<evidence type="ECO:0000313" key="3">
    <source>
        <dbReference type="Proteomes" id="UP001224418"/>
    </source>
</evidence>
<reference evidence="2 3" key="1">
    <citation type="submission" date="2023-07" db="EMBL/GenBank/DDBJ databases">
        <title>Genomic Encyclopedia of Type Strains, Phase IV (KMG-IV): sequencing the most valuable type-strain genomes for metagenomic binning, comparative biology and taxonomic classification.</title>
        <authorList>
            <person name="Goeker M."/>
        </authorList>
    </citation>
    <scope>NUCLEOTIDE SEQUENCE [LARGE SCALE GENOMIC DNA]</scope>
    <source>
        <strain evidence="2 3">DSM 1400</strain>
    </source>
</reference>
<comment type="caution">
    <text evidence="2">The sequence shown here is derived from an EMBL/GenBank/DDBJ whole genome shotgun (WGS) entry which is preliminary data.</text>
</comment>
<keyword evidence="1" id="KW-1133">Transmembrane helix</keyword>
<keyword evidence="1" id="KW-0812">Transmembrane</keyword>
<organism evidence="2 3">
    <name type="scientific">Hathewaya limosa</name>
    <name type="common">Clostridium limosum</name>
    <dbReference type="NCBI Taxonomy" id="1536"/>
    <lineage>
        <taxon>Bacteria</taxon>
        <taxon>Bacillati</taxon>
        <taxon>Bacillota</taxon>
        <taxon>Clostridia</taxon>
        <taxon>Eubacteriales</taxon>
        <taxon>Clostridiaceae</taxon>
        <taxon>Hathewaya</taxon>
    </lineage>
</organism>
<accession>A0ABU0JRT1</accession>
<sequence length="197" mass="23044">MIEAIKSWIVNISTVIIFITAVELILPQNSIKKYAKYVLGLLVVLTMINPMLKFFNKDYNLKEYSIKTEDYFQSQKYKKDLEKYKKINREKTIETFKENVALQCKERLKTYYKDENFDVDVKVNLDQEHSKLTINSIDVGVYEGKVKKIKPVIINSTKESAVIKENINKEKANSIKGIVEKEFGVQREKIKVYSLDN</sequence>
<evidence type="ECO:0000313" key="2">
    <source>
        <dbReference type="EMBL" id="MDQ0479806.1"/>
    </source>
</evidence>
<keyword evidence="3" id="KW-1185">Reference proteome</keyword>